<dbReference type="SMART" id="SM00387">
    <property type="entry name" value="HATPase_c"/>
    <property type="match status" value="1"/>
</dbReference>
<name>A0A0F7PC90_9EURY</name>
<dbReference type="HOGENOM" id="CLU_000445_114_58_2"/>
<dbReference type="CDD" id="cd00082">
    <property type="entry name" value="HisKA"/>
    <property type="match status" value="1"/>
</dbReference>
<dbReference type="InterPro" id="IPR050736">
    <property type="entry name" value="Sensor_HK_Regulatory"/>
</dbReference>
<dbReference type="InterPro" id="IPR036890">
    <property type="entry name" value="HATPase_C_sf"/>
</dbReference>
<dbReference type="InterPro" id="IPR005467">
    <property type="entry name" value="His_kinase_dom"/>
</dbReference>
<dbReference type="PANTHER" id="PTHR43711:SF1">
    <property type="entry name" value="HISTIDINE KINASE 1"/>
    <property type="match status" value="1"/>
</dbReference>
<keyword evidence="3" id="KW-0597">Phosphoprotein</keyword>
<evidence type="ECO:0000256" key="7">
    <source>
        <dbReference type="SAM" id="Phobius"/>
    </source>
</evidence>
<evidence type="ECO:0000313" key="11">
    <source>
        <dbReference type="Proteomes" id="UP000060390"/>
    </source>
</evidence>
<evidence type="ECO:0000256" key="4">
    <source>
        <dbReference type="ARBA" id="ARBA00022679"/>
    </source>
</evidence>
<dbReference type="EMBL" id="CP008874">
    <property type="protein sequence ID" value="AKH96968.1"/>
    <property type="molecule type" value="Genomic_DNA"/>
</dbReference>
<dbReference type="STRING" id="1604004.HLASA_0461"/>
<keyword evidence="7" id="KW-0812">Transmembrane</keyword>
<dbReference type="Gene3D" id="3.30.565.10">
    <property type="entry name" value="Histidine kinase-like ATPase, C-terminal domain"/>
    <property type="match status" value="1"/>
</dbReference>
<evidence type="ECO:0000313" key="9">
    <source>
        <dbReference type="EMBL" id="AKH96968.1"/>
    </source>
</evidence>
<dbReference type="EMBL" id="CP011564">
    <property type="protein sequence ID" value="ALG81369.1"/>
    <property type="molecule type" value="Genomic_DNA"/>
</dbReference>
<evidence type="ECO:0000259" key="8">
    <source>
        <dbReference type="PROSITE" id="PS50109"/>
    </source>
</evidence>
<keyword evidence="12" id="KW-1185">Reference proteome</keyword>
<dbReference type="InterPro" id="IPR036097">
    <property type="entry name" value="HisK_dim/P_sf"/>
</dbReference>
<feature type="domain" description="Histidine kinase" evidence="8">
    <location>
        <begin position="65"/>
        <end position="255"/>
    </location>
</feature>
<dbReference type="PANTHER" id="PTHR43711">
    <property type="entry name" value="TWO-COMPONENT HISTIDINE KINASE"/>
    <property type="match status" value="1"/>
</dbReference>
<dbReference type="KEGG" id="hsf:HLASA_0461"/>
<dbReference type="Gene3D" id="1.10.287.130">
    <property type="match status" value="1"/>
</dbReference>
<dbReference type="Pfam" id="PF02518">
    <property type="entry name" value="HATPase_c"/>
    <property type="match status" value="1"/>
</dbReference>
<dbReference type="SUPFAM" id="SSF55874">
    <property type="entry name" value="ATPase domain of HSP90 chaperone/DNA topoisomerase II/histidine kinase"/>
    <property type="match status" value="1"/>
</dbReference>
<keyword evidence="4" id="KW-0808">Transferase</keyword>
<accession>A0A0F7PC90</accession>
<keyword evidence="7" id="KW-0472">Membrane</keyword>
<reference evidence="9 12" key="1">
    <citation type="journal article" date="2015" name="ISME J.">
        <title>Elemental sulfur and acetate can support life of a novel strictly anaerobic haloarchaeon.</title>
        <authorList>
            <person name="Sorokin D.Y."/>
            <person name="Kublanov I.V."/>
            <person name="Gavrilov S.N."/>
            <person name="Rojo D."/>
            <person name="Roman P."/>
            <person name="Golyshin P.N."/>
            <person name="Slepak V.Z."/>
            <person name="Smedile F."/>
            <person name="Ferrer M."/>
            <person name="Messina E."/>
            <person name="La Cono V."/>
            <person name="Yakimov M.M."/>
        </authorList>
    </citation>
    <scope>NUCLEOTIDE SEQUENCE [LARGE SCALE GENOMIC DNA]</scope>
    <source>
        <strain evidence="9 12">HSR2</strain>
    </source>
</reference>
<dbReference type="Proteomes" id="UP000069906">
    <property type="component" value="Chromosome"/>
</dbReference>
<dbReference type="KEGG" id="hsu:HLASF_0463"/>
<evidence type="ECO:0000256" key="3">
    <source>
        <dbReference type="ARBA" id="ARBA00022553"/>
    </source>
</evidence>
<gene>
    <name evidence="10" type="ORF">HLASA_0461</name>
    <name evidence="9" type="ORF">HLASF_0463</name>
</gene>
<proteinExistence type="predicted"/>
<dbReference type="Pfam" id="PF00512">
    <property type="entry name" value="HisKA"/>
    <property type="match status" value="1"/>
</dbReference>
<dbReference type="SUPFAM" id="SSF47384">
    <property type="entry name" value="Homodimeric domain of signal transducing histidine kinase"/>
    <property type="match status" value="1"/>
</dbReference>
<evidence type="ECO:0000256" key="5">
    <source>
        <dbReference type="ARBA" id="ARBA00022777"/>
    </source>
</evidence>
<dbReference type="EC" id="2.7.13.3" evidence="2"/>
<evidence type="ECO:0000256" key="2">
    <source>
        <dbReference type="ARBA" id="ARBA00012438"/>
    </source>
</evidence>
<feature type="transmembrane region" description="Helical" evidence="7">
    <location>
        <begin position="20"/>
        <end position="40"/>
    </location>
</feature>
<dbReference type="Proteomes" id="UP000060390">
    <property type="component" value="Chromosome"/>
</dbReference>
<dbReference type="InterPro" id="IPR003594">
    <property type="entry name" value="HATPase_dom"/>
</dbReference>
<dbReference type="GO" id="GO:0000155">
    <property type="term" value="F:phosphorelay sensor kinase activity"/>
    <property type="evidence" value="ECO:0007669"/>
    <property type="project" value="InterPro"/>
</dbReference>
<reference evidence="11" key="2">
    <citation type="submission" date="2015-05" db="EMBL/GenBank/DDBJ databases">
        <title>Complete genome sequence of Halanaeroarchaeum sulfurireducens type strain M27-SA2, a sulfate-reducer haloarchaeon from marine anoxic lake Medee.</title>
        <authorList>
            <person name="Messina E."/>
            <person name="Kublanov I.V."/>
            <person name="Toshchakov S."/>
            <person name="Arcadi E."/>
            <person name="La Spada G."/>
            <person name="La Cono V."/>
            <person name="Yakimov M.M."/>
        </authorList>
    </citation>
    <scope>NUCLEOTIDE SEQUENCE [LARGE SCALE GENOMIC DNA]</scope>
    <source>
        <strain evidence="11">M27-SA2</strain>
    </source>
</reference>
<keyword evidence="5 9" id="KW-0418">Kinase</keyword>
<evidence type="ECO:0000313" key="10">
    <source>
        <dbReference type="EMBL" id="ALG81369.1"/>
    </source>
</evidence>
<evidence type="ECO:0000313" key="12">
    <source>
        <dbReference type="Proteomes" id="UP000069906"/>
    </source>
</evidence>
<dbReference type="AlphaFoldDB" id="A0A0F7PC90"/>
<dbReference type="InterPro" id="IPR003661">
    <property type="entry name" value="HisK_dim/P_dom"/>
</dbReference>
<evidence type="ECO:0000256" key="6">
    <source>
        <dbReference type="ARBA" id="ARBA00023012"/>
    </source>
</evidence>
<dbReference type="PRINTS" id="PR00344">
    <property type="entry name" value="BCTRLSENSOR"/>
</dbReference>
<dbReference type="SMART" id="SM00388">
    <property type="entry name" value="HisKA"/>
    <property type="match status" value="1"/>
</dbReference>
<evidence type="ECO:0000256" key="1">
    <source>
        <dbReference type="ARBA" id="ARBA00000085"/>
    </source>
</evidence>
<organism evidence="9 12">
    <name type="scientific">Halanaeroarchaeum sulfurireducens</name>
    <dbReference type="NCBI Taxonomy" id="1604004"/>
    <lineage>
        <taxon>Archaea</taxon>
        <taxon>Methanobacteriati</taxon>
        <taxon>Methanobacteriota</taxon>
        <taxon>Stenosarchaea group</taxon>
        <taxon>Halobacteria</taxon>
        <taxon>Halobacteriales</taxon>
        <taxon>Halobacteriaceae</taxon>
        <taxon>Halanaeroarchaeum</taxon>
    </lineage>
</organism>
<reference evidence="10 11" key="3">
    <citation type="journal article" date="2016" name="Stand. Genomic Sci.">
        <title>Complete genome sequence of 'Halanaeroarchaeum sulfurireducens' M27-SA2, a sulfur-reducing and acetate-oxidizing haloarchaeon from the deep-sea hypersaline anoxic lake Medee.</title>
        <authorList>
            <person name="Messina E."/>
            <person name="Sorokin D.Y."/>
            <person name="Kublanov I.V."/>
            <person name="Toshchakov S."/>
            <person name="Lopatina A."/>
            <person name="Arcadi E."/>
            <person name="Smedile F."/>
            <person name="La Spada G."/>
            <person name="La Cono V."/>
            <person name="Yakimov M.M."/>
        </authorList>
    </citation>
    <scope>NUCLEOTIDE SEQUENCE [LARGE SCALE GENOMIC DNA]</scope>
    <source>
        <strain evidence="10 11">M27-SA2</strain>
    </source>
</reference>
<dbReference type="PROSITE" id="PS50109">
    <property type="entry name" value="HIS_KIN"/>
    <property type="match status" value="1"/>
</dbReference>
<sequence>MVATYTAFLLSLEHSYPEPNQYLLLNAMAIGAMINFVYGYQYVRIQRSRRQLESRTNRLVTIASMVSHDLRNPLNVALGRAELVEEREGDVEGMGSLKQALRRIESLTEELLVIARGEPDEDDTATVSLESVAREAWQVVESPDIELTVRTDGRVTACPDKLHHLLENLFRNAIEHGETTGAIAVGALEGGEGFYVADDGRGIAPDLRESILSHGFTTSEEGTGLGLYIVEEIAEAHGWEIRVTESADGGARFEFADVEFER</sequence>
<keyword evidence="6" id="KW-0902">Two-component regulatory system</keyword>
<protein>
    <recommendedName>
        <fullName evidence="2">histidine kinase</fullName>
        <ecNumber evidence="2">2.7.13.3</ecNumber>
    </recommendedName>
</protein>
<keyword evidence="7" id="KW-1133">Transmembrane helix</keyword>
<comment type="catalytic activity">
    <reaction evidence="1">
        <text>ATP + protein L-histidine = ADP + protein N-phospho-L-histidine.</text>
        <dbReference type="EC" id="2.7.13.3"/>
    </reaction>
</comment>
<dbReference type="InterPro" id="IPR004358">
    <property type="entry name" value="Sig_transdc_His_kin-like_C"/>
</dbReference>